<dbReference type="InterPro" id="IPR000182">
    <property type="entry name" value="GNAT_dom"/>
</dbReference>
<evidence type="ECO:0000313" key="2">
    <source>
        <dbReference type="EMBL" id="MCX2964287.1"/>
    </source>
</evidence>
<organism evidence="2 3">
    <name type="scientific">Gordonia aquimaris</name>
    <dbReference type="NCBI Taxonomy" id="2984863"/>
    <lineage>
        <taxon>Bacteria</taxon>
        <taxon>Bacillati</taxon>
        <taxon>Actinomycetota</taxon>
        <taxon>Actinomycetes</taxon>
        <taxon>Mycobacteriales</taxon>
        <taxon>Gordoniaceae</taxon>
        <taxon>Gordonia</taxon>
    </lineage>
</organism>
<name>A0A9X3I423_9ACTN</name>
<gene>
    <name evidence="2" type="ORF">OSB52_09320</name>
</gene>
<dbReference type="Proteomes" id="UP001143347">
    <property type="component" value="Unassembled WGS sequence"/>
</dbReference>
<dbReference type="PANTHER" id="PTHR43792">
    <property type="entry name" value="GNAT FAMILY, PUTATIVE (AFU_ORTHOLOGUE AFUA_3G00765)-RELATED-RELATED"/>
    <property type="match status" value="1"/>
</dbReference>
<keyword evidence="3" id="KW-1185">Reference proteome</keyword>
<dbReference type="AlphaFoldDB" id="A0A9X3I423"/>
<dbReference type="InterPro" id="IPR016181">
    <property type="entry name" value="Acyl_CoA_acyltransferase"/>
</dbReference>
<dbReference type="Pfam" id="PF13302">
    <property type="entry name" value="Acetyltransf_3"/>
    <property type="match status" value="1"/>
</dbReference>
<accession>A0A9X3I423</accession>
<dbReference type="InterPro" id="IPR051531">
    <property type="entry name" value="N-acetyltransferase"/>
</dbReference>
<dbReference type="Gene3D" id="3.40.630.30">
    <property type="match status" value="1"/>
</dbReference>
<dbReference type="EMBL" id="JAPKFM010000007">
    <property type="protein sequence ID" value="MCX2964287.1"/>
    <property type="molecule type" value="Genomic_DNA"/>
</dbReference>
<sequence length="212" mass="23873">MILETARLRLRPVSGSDVDALVRLDGDPEVMRYVSGGAPTPQEVIEGWVLPRAEAERRAHRTGMWTALDRDAGHFRGWFALRTPRHSYHPEVELSYRLAREVWGRGLATEAAHALLDMAFRELGTERVFASTMAANIASRRVMEKIGMRLSAIHLCDEDILFGSGSGEVEYELLHNHWETTTMSWCHARTPIGRSQRLVTEPGRHAFGDLTA</sequence>
<dbReference type="SUPFAM" id="SSF55729">
    <property type="entry name" value="Acyl-CoA N-acyltransferases (Nat)"/>
    <property type="match status" value="1"/>
</dbReference>
<protein>
    <submittedName>
        <fullName evidence="2">GNAT family N-acetyltransferase</fullName>
    </submittedName>
</protein>
<proteinExistence type="predicted"/>
<reference evidence="2" key="1">
    <citation type="submission" date="2022-10" db="EMBL/GenBank/DDBJ databases">
        <title>WGS of marine actinomycetes from Thailand.</title>
        <authorList>
            <person name="Thawai C."/>
        </authorList>
    </citation>
    <scope>NUCLEOTIDE SEQUENCE</scope>
    <source>
        <strain evidence="2">SW21</strain>
    </source>
</reference>
<evidence type="ECO:0000259" key="1">
    <source>
        <dbReference type="PROSITE" id="PS51186"/>
    </source>
</evidence>
<feature type="domain" description="N-acetyltransferase" evidence="1">
    <location>
        <begin position="8"/>
        <end position="176"/>
    </location>
</feature>
<dbReference type="PROSITE" id="PS51186">
    <property type="entry name" value="GNAT"/>
    <property type="match status" value="1"/>
</dbReference>
<dbReference type="RefSeq" id="WP_235724209.1">
    <property type="nucleotide sequence ID" value="NZ_JAPKFM010000007.1"/>
</dbReference>
<dbReference type="GO" id="GO:0016747">
    <property type="term" value="F:acyltransferase activity, transferring groups other than amino-acyl groups"/>
    <property type="evidence" value="ECO:0007669"/>
    <property type="project" value="InterPro"/>
</dbReference>
<dbReference type="PANTHER" id="PTHR43792:SF1">
    <property type="entry name" value="N-ACETYLTRANSFERASE DOMAIN-CONTAINING PROTEIN"/>
    <property type="match status" value="1"/>
</dbReference>
<comment type="caution">
    <text evidence="2">The sequence shown here is derived from an EMBL/GenBank/DDBJ whole genome shotgun (WGS) entry which is preliminary data.</text>
</comment>
<evidence type="ECO:0000313" key="3">
    <source>
        <dbReference type="Proteomes" id="UP001143347"/>
    </source>
</evidence>